<feature type="chain" id="PRO_5038721170" evidence="4">
    <location>
        <begin position="22"/>
        <end position="466"/>
    </location>
</feature>
<dbReference type="PANTHER" id="PTHR30061">
    <property type="entry name" value="MALTOSE-BINDING PERIPLASMIC PROTEIN"/>
    <property type="match status" value="1"/>
</dbReference>
<dbReference type="PROSITE" id="PS51257">
    <property type="entry name" value="PROKAR_LIPOPROTEIN"/>
    <property type="match status" value="1"/>
</dbReference>
<sequence length="466" mass="49618">MKRSRRSFAAIVAGGAAVALALTACGGGSSDTAGSTVASVGGAQTAAAGGDVNGTIEYWLWDSLQLPAYQECADAFAKKYPGAKVNITQYGWDDYWAKVNNGFTSGTGPDVFTDHLSKYPEFVNKQYILNLTDALKADGADKDIYQKGLLSLWTAQDGGIYGLPKDFDTIAMFYNEDMLKAAGYTDADVQNLTWNATDGGTFEKFIAHMTIDNNGVRGDEPGFDKANVKTYGFGQENLTDGVGQTQWSPFTGSNGWDYTNVNPWGTQFNYGDDKFAETMAFYKSLSDKGYSPTIDKTVGVDTGTQLAAGTFATVFEGSWNTSSYLSKGVNLKIAPTPVGPSGKRASMFNGLADSVNAASKNQPTAVKWVEFTGSQECQDLVAAQAVVFPAIPESTTKAEDAFKAKGIDMSGFTVQVKDGTTFLTPITDHAADVTALMAPALQAYMGGQADASSFKDVNDQVNALFK</sequence>
<dbReference type="Proteomes" id="UP000306985">
    <property type="component" value="Unassembled WGS sequence"/>
</dbReference>
<proteinExistence type="inferred from homology"/>
<evidence type="ECO:0000313" key="6">
    <source>
        <dbReference type="Proteomes" id="UP000306985"/>
    </source>
</evidence>
<dbReference type="GO" id="GO:0055052">
    <property type="term" value="C:ATP-binding cassette (ABC) transporter complex, substrate-binding subunit-containing"/>
    <property type="evidence" value="ECO:0007669"/>
    <property type="project" value="TreeGrafter"/>
</dbReference>
<comment type="caution">
    <text evidence="5">The sequence shown here is derived from an EMBL/GenBank/DDBJ whole genome shotgun (WGS) entry which is preliminary data.</text>
</comment>
<evidence type="ECO:0000256" key="2">
    <source>
        <dbReference type="ARBA" id="ARBA00022448"/>
    </source>
</evidence>
<gene>
    <name evidence="5" type="ORF">FDO65_16995</name>
</gene>
<feature type="signal peptide" evidence="4">
    <location>
        <begin position="1"/>
        <end position="21"/>
    </location>
</feature>
<keyword evidence="6" id="KW-1185">Reference proteome</keyword>
<dbReference type="GO" id="GO:0042956">
    <property type="term" value="P:maltodextrin transmembrane transport"/>
    <property type="evidence" value="ECO:0007669"/>
    <property type="project" value="TreeGrafter"/>
</dbReference>
<dbReference type="GO" id="GO:0015768">
    <property type="term" value="P:maltose transport"/>
    <property type="evidence" value="ECO:0007669"/>
    <property type="project" value="TreeGrafter"/>
</dbReference>
<dbReference type="SUPFAM" id="SSF53850">
    <property type="entry name" value="Periplasmic binding protein-like II"/>
    <property type="match status" value="1"/>
</dbReference>
<evidence type="ECO:0000256" key="4">
    <source>
        <dbReference type="SAM" id="SignalP"/>
    </source>
</evidence>
<dbReference type="OrthoDB" id="1650177at2"/>
<dbReference type="RefSeq" id="WP_137450913.1">
    <property type="nucleotide sequence ID" value="NZ_SZZH01000004.1"/>
</dbReference>
<dbReference type="InterPro" id="IPR006059">
    <property type="entry name" value="SBP"/>
</dbReference>
<evidence type="ECO:0000313" key="5">
    <source>
        <dbReference type="EMBL" id="TKV57829.1"/>
    </source>
</evidence>
<name>A0A4U6QD22_9ACTN</name>
<dbReference type="Pfam" id="PF01547">
    <property type="entry name" value="SBP_bac_1"/>
    <property type="match status" value="1"/>
</dbReference>
<dbReference type="GO" id="GO:1901982">
    <property type="term" value="F:maltose binding"/>
    <property type="evidence" value="ECO:0007669"/>
    <property type="project" value="TreeGrafter"/>
</dbReference>
<evidence type="ECO:0000256" key="1">
    <source>
        <dbReference type="ARBA" id="ARBA00008520"/>
    </source>
</evidence>
<dbReference type="PANTHER" id="PTHR30061:SF50">
    <property type="entry name" value="MALTOSE_MALTODEXTRIN-BINDING PERIPLASMIC PROTEIN"/>
    <property type="match status" value="1"/>
</dbReference>
<reference evidence="5 6" key="1">
    <citation type="submission" date="2019-05" db="EMBL/GenBank/DDBJ databases">
        <title>Nakamurella sp. N5BH11, whole genome shotgun sequence.</title>
        <authorList>
            <person name="Tuo L."/>
        </authorList>
    </citation>
    <scope>NUCLEOTIDE SEQUENCE [LARGE SCALE GENOMIC DNA]</scope>
    <source>
        <strain evidence="5 6">N5BH11</strain>
    </source>
</reference>
<comment type="similarity">
    <text evidence="1">Belongs to the bacterial solute-binding protein 1 family.</text>
</comment>
<dbReference type="AlphaFoldDB" id="A0A4U6QD22"/>
<protein>
    <submittedName>
        <fullName evidence="5">Sugar ABC transporter substrate-binding protein</fullName>
    </submittedName>
</protein>
<dbReference type="Gene3D" id="3.40.190.10">
    <property type="entry name" value="Periplasmic binding protein-like II"/>
    <property type="match status" value="1"/>
</dbReference>
<keyword evidence="3 4" id="KW-0732">Signal</keyword>
<evidence type="ECO:0000256" key="3">
    <source>
        <dbReference type="ARBA" id="ARBA00022729"/>
    </source>
</evidence>
<accession>A0A4U6QD22</accession>
<dbReference type="CDD" id="cd13585">
    <property type="entry name" value="PBP2_TMBP_like"/>
    <property type="match status" value="1"/>
</dbReference>
<dbReference type="EMBL" id="SZZH01000004">
    <property type="protein sequence ID" value="TKV57829.1"/>
    <property type="molecule type" value="Genomic_DNA"/>
</dbReference>
<organism evidence="5 6">
    <name type="scientific">Nakamurella flava</name>
    <dbReference type="NCBI Taxonomy" id="2576308"/>
    <lineage>
        <taxon>Bacteria</taxon>
        <taxon>Bacillati</taxon>
        <taxon>Actinomycetota</taxon>
        <taxon>Actinomycetes</taxon>
        <taxon>Nakamurellales</taxon>
        <taxon>Nakamurellaceae</taxon>
        <taxon>Nakamurella</taxon>
    </lineage>
</organism>
<keyword evidence="2" id="KW-0813">Transport</keyword>